<dbReference type="VEuPathDB" id="AmoebaDB:KM1_098300"/>
<dbReference type="PANTHER" id="PTHR14000">
    <property type="entry name" value="FINGER CCCH DOMAIN PROTEIN, PUTATIVE (DUF3755)-RELATED"/>
    <property type="match status" value="1"/>
</dbReference>
<dbReference type="VEuPathDB" id="AmoebaDB:EHI7A_051710"/>
<name>A0A5K1UQA9_ENTHI</name>
<protein>
    <submittedName>
        <fullName evidence="1">Uncharacterized protein</fullName>
    </submittedName>
</protein>
<organism evidence="1 2">
    <name type="scientific">Entamoeba histolytica</name>
    <dbReference type="NCBI Taxonomy" id="5759"/>
    <lineage>
        <taxon>Eukaryota</taxon>
        <taxon>Amoebozoa</taxon>
        <taxon>Evosea</taxon>
        <taxon>Archamoebae</taxon>
        <taxon>Mastigamoebida</taxon>
        <taxon>Entamoebidae</taxon>
        <taxon>Entamoeba</taxon>
    </lineage>
</organism>
<dbReference type="PANTHER" id="PTHR14000:SF1">
    <property type="entry name" value="HISTONE H2A DEUBIQUITINASE (DUF3755)"/>
    <property type="match status" value="1"/>
</dbReference>
<comment type="caution">
    <text evidence="1">The sequence shown here is derived from an EMBL/GenBank/DDBJ whole genome shotgun (WGS) entry which is preliminary data.</text>
</comment>
<dbReference type="VEuPathDB" id="AmoebaDB:EHI8A_051320"/>
<dbReference type="AlphaFoldDB" id="A0A5K1UQA9"/>
<dbReference type="OMA" id="ENMSPRI"/>
<dbReference type="EMBL" id="BDEQ01000001">
    <property type="protein sequence ID" value="GAT96228.1"/>
    <property type="molecule type" value="Genomic_DNA"/>
</dbReference>
<proteinExistence type="predicted"/>
<accession>A0A5K1UQA9</accession>
<dbReference type="VEuPathDB" id="AmoebaDB:EHI5A_083870"/>
<evidence type="ECO:0000313" key="1">
    <source>
        <dbReference type="EMBL" id="GAT96228.1"/>
    </source>
</evidence>
<evidence type="ECO:0000313" key="2">
    <source>
        <dbReference type="Proteomes" id="UP000078387"/>
    </source>
</evidence>
<gene>
    <name evidence="1" type="ORF">CL6EHI_156370</name>
</gene>
<reference evidence="1 2" key="1">
    <citation type="submission" date="2016-05" db="EMBL/GenBank/DDBJ databases">
        <title>First whole genome sequencing of Entamoeba histolytica HM1:IMSS-clone-6.</title>
        <authorList>
            <person name="Mukherjee Avik.K."/>
            <person name="Izumyama S."/>
            <person name="Nakada-Tsukui K."/>
            <person name="Nozaki T."/>
        </authorList>
    </citation>
    <scope>NUCLEOTIDE SEQUENCE [LARGE SCALE GENOMIC DNA]</scope>
    <source>
        <strain evidence="1 2">HM1:IMSS clone 6</strain>
    </source>
</reference>
<dbReference type="VEuPathDB" id="AmoebaDB:EHI_156370"/>
<sequence length="320" mass="36632">MKRKKKRSRKDTYFFLLSKRMNAKVVHLIPAIKMPNDPKNLVLNEDGEKEWNEYEQKILEEKLKSEGNNISTILRLVSLLNGRTIQQITTRANWTLLPDSEKIPYEMYKRKEGKIETQVTLPPSTMKVSEIQKKKKSKHRHYSAYEGSDIQSIQRQRRRSMSRDLFKPGTILKTGLSHSYQPIIINQQLACLSSNHESGQASPRVTSVSPNIGSMSIDMHSVSTEKTDSQVDLSQVISIIQENENYLKMIEVSLENNTPIHGEVFLLLQQNMNNLLILSNSIAQPTPLPLFSKQLLLPEQLKALGMNDFIQSPSYLTLTL</sequence>
<dbReference type="Proteomes" id="UP000078387">
    <property type="component" value="Unassembled WGS sequence"/>
</dbReference>